<dbReference type="InterPro" id="IPR036249">
    <property type="entry name" value="Thioredoxin-like_sf"/>
</dbReference>
<evidence type="ECO:0000256" key="1">
    <source>
        <dbReference type="SAM" id="Phobius"/>
    </source>
</evidence>
<organism evidence="3 4">
    <name type="scientific">Lactiplantibacillus plantarum</name>
    <name type="common">Lactobacillus plantarum</name>
    <dbReference type="NCBI Taxonomy" id="1590"/>
    <lineage>
        <taxon>Bacteria</taxon>
        <taxon>Bacillati</taxon>
        <taxon>Bacillota</taxon>
        <taxon>Bacilli</taxon>
        <taxon>Lactobacillales</taxon>
        <taxon>Lactobacillaceae</taxon>
        <taxon>Lactiplantibacillus</taxon>
    </lineage>
</organism>
<dbReference type="AlphaFoldDB" id="A0A162EMS7"/>
<name>A0A162EMS7_LACPN</name>
<accession>A0A162EMS7</accession>
<keyword evidence="1" id="KW-0472">Membrane</keyword>
<proteinExistence type="predicted"/>
<dbReference type="SUPFAM" id="SSF52833">
    <property type="entry name" value="Thioredoxin-like"/>
    <property type="match status" value="1"/>
</dbReference>
<keyword evidence="1" id="KW-1133">Transmembrane helix</keyword>
<evidence type="ECO:0000313" key="3">
    <source>
        <dbReference type="EMBL" id="KZU92753.1"/>
    </source>
</evidence>
<dbReference type="CDD" id="cd02947">
    <property type="entry name" value="TRX_family"/>
    <property type="match status" value="1"/>
</dbReference>
<keyword evidence="1" id="KW-0812">Transmembrane</keyword>
<protein>
    <recommendedName>
        <fullName evidence="2">Thioredoxin domain-containing protein</fullName>
    </recommendedName>
</protein>
<evidence type="ECO:0000259" key="2">
    <source>
        <dbReference type="Pfam" id="PF00085"/>
    </source>
</evidence>
<dbReference type="Proteomes" id="UP000076882">
    <property type="component" value="Unassembled WGS sequence"/>
</dbReference>
<dbReference type="PATRIC" id="fig|1590.201.peg.2659"/>
<sequence length="141" mass="16399">MTNKHWLLKGLSVSLVLVMVGIVSWFYWQPERLIRPSQTPTVTQVVRQRLAKKTPAVLLFYQPGCRDCRQIAPQVLRSELKNYFSGTLQIVNINTQKAENRRYLTQFKVTQTPTLIRYDHGQVTRYQGTNLTKIKHLLTAN</sequence>
<dbReference type="EMBL" id="LUXM01000038">
    <property type="protein sequence ID" value="KZU92753.1"/>
    <property type="molecule type" value="Genomic_DNA"/>
</dbReference>
<dbReference type="Pfam" id="PF00085">
    <property type="entry name" value="Thioredoxin"/>
    <property type="match status" value="1"/>
</dbReference>
<evidence type="ECO:0000313" key="4">
    <source>
        <dbReference type="Proteomes" id="UP000076882"/>
    </source>
</evidence>
<dbReference type="InterPro" id="IPR013766">
    <property type="entry name" value="Thioredoxin_domain"/>
</dbReference>
<comment type="caution">
    <text evidence="3">The sequence shown here is derived from an EMBL/GenBank/DDBJ whole genome shotgun (WGS) entry which is preliminary data.</text>
</comment>
<feature type="domain" description="Thioredoxin" evidence="2">
    <location>
        <begin position="47"/>
        <end position="136"/>
    </location>
</feature>
<reference evidence="3 4" key="1">
    <citation type="submission" date="2016-03" db="EMBL/GenBank/DDBJ databases">
        <title>Comparative genomics of 54 Lactobacillus plantarum strains reveals genomic uncoupling from niche constraints.</title>
        <authorList>
            <person name="Martino M.E."/>
        </authorList>
    </citation>
    <scope>NUCLEOTIDE SEQUENCE [LARGE SCALE GENOMIC DNA]</scope>
    <source>
        <strain evidence="3 4">19.1</strain>
    </source>
</reference>
<dbReference type="Gene3D" id="3.40.30.10">
    <property type="entry name" value="Glutaredoxin"/>
    <property type="match status" value="1"/>
</dbReference>
<feature type="transmembrane region" description="Helical" evidence="1">
    <location>
        <begin position="6"/>
        <end position="28"/>
    </location>
</feature>
<gene>
    <name evidence="3" type="ORF">Lp19_2735</name>
</gene>
<dbReference type="RefSeq" id="WP_016526761.1">
    <property type="nucleotide sequence ID" value="NZ_CBDBYI010000005.1"/>
</dbReference>